<organism evidence="2 3">
    <name type="scientific">Allocoleopsis franciscana PCC 7113</name>
    <dbReference type="NCBI Taxonomy" id="1173027"/>
    <lineage>
        <taxon>Bacteria</taxon>
        <taxon>Bacillati</taxon>
        <taxon>Cyanobacteriota</taxon>
        <taxon>Cyanophyceae</taxon>
        <taxon>Coleofasciculales</taxon>
        <taxon>Coleofasciculaceae</taxon>
        <taxon>Allocoleopsis</taxon>
        <taxon>Allocoleopsis franciscana</taxon>
    </lineage>
</organism>
<gene>
    <name evidence="2" type="ORF">Mic7113_4068</name>
</gene>
<sequence length="199" mass="21621">MKRLQPTTAGLALTLLVIMTGCGKEQTPQPDAIFVLGGATERERFAAKFAAKHPELPIWVSSGSPEGYAKRVFAKAGIAKNRVHLDYEAVDTVTNFTSFVDKFQSQGVDSVYLITSDYHMRRALVIGEIVFGTRGIKISPVPIPTGKPTEPTKKCLRDGARAILWANTGHTGASLSQKADIAQKPKLDSSMLLSACYRK</sequence>
<evidence type="ECO:0000313" key="3">
    <source>
        <dbReference type="Proteomes" id="UP000010471"/>
    </source>
</evidence>
<dbReference type="InterPro" id="IPR014729">
    <property type="entry name" value="Rossmann-like_a/b/a_fold"/>
</dbReference>
<dbReference type="EMBL" id="CP003630">
    <property type="protein sequence ID" value="AFZ19773.1"/>
    <property type="molecule type" value="Genomic_DNA"/>
</dbReference>
<accession>K9WHV2</accession>
<dbReference type="PROSITE" id="PS51257">
    <property type="entry name" value="PROKAR_LIPOPROTEIN"/>
    <property type="match status" value="1"/>
</dbReference>
<dbReference type="PATRIC" id="fig|1173027.3.peg.4491"/>
<dbReference type="PANTHER" id="PTHR30336:SF20">
    <property type="entry name" value="DUF218 DOMAIN-CONTAINING PROTEIN"/>
    <property type="match status" value="1"/>
</dbReference>
<dbReference type="KEGG" id="mic:Mic7113_4068"/>
<feature type="domain" description="DUF218" evidence="1">
    <location>
        <begin position="31"/>
        <end position="157"/>
    </location>
</feature>
<protein>
    <recommendedName>
        <fullName evidence="1">DUF218 domain-containing protein</fullName>
    </recommendedName>
</protein>
<evidence type="ECO:0000313" key="2">
    <source>
        <dbReference type="EMBL" id="AFZ19773.1"/>
    </source>
</evidence>
<dbReference type="Pfam" id="PF02698">
    <property type="entry name" value="DUF218"/>
    <property type="match status" value="1"/>
</dbReference>
<dbReference type="Proteomes" id="UP000010471">
    <property type="component" value="Chromosome"/>
</dbReference>
<dbReference type="RefSeq" id="WP_015183909.1">
    <property type="nucleotide sequence ID" value="NC_019738.1"/>
</dbReference>
<dbReference type="GO" id="GO:0005886">
    <property type="term" value="C:plasma membrane"/>
    <property type="evidence" value="ECO:0007669"/>
    <property type="project" value="TreeGrafter"/>
</dbReference>
<dbReference type="PANTHER" id="PTHR30336">
    <property type="entry name" value="INNER MEMBRANE PROTEIN, PROBABLE PERMEASE"/>
    <property type="match status" value="1"/>
</dbReference>
<dbReference type="OrthoDB" id="9782395at2"/>
<dbReference type="CDD" id="cd06259">
    <property type="entry name" value="YdcF-like"/>
    <property type="match status" value="1"/>
</dbReference>
<dbReference type="Gene3D" id="3.40.50.620">
    <property type="entry name" value="HUPs"/>
    <property type="match status" value="1"/>
</dbReference>
<dbReference type="HOGENOM" id="CLU_103370_0_0_3"/>
<dbReference type="InterPro" id="IPR051599">
    <property type="entry name" value="Cell_Envelope_Assoc"/>
</dbReference>
<evidence type="ECO:0000259" key="1">
    <source>
        <dbReference type="Pfam" id="PF02698"/>
    </source>
</evidence>
<proteinExistence type="predicted"/>
<dbReference type="AlphaFoldDB" id="K9WHV2"/>
<dbReference type="eggNOG" id="COG1434">
    <property type="taxonomic scope" value="Bacteria"/>
</dbReference>
<dbReference type="InterPro" id="IPR003848">
    <property type="entry name" value="DUF218"/>
</dbReference>
<name>K9WHV2_9CYAN</name>
<reference evidence="2 3" key="1">
    <citation type="submission" date="2012-06" db="EMBL/GenBank/DDBJ databases">
        <title>Finished chromosome of genome of Microcoleus sp. PCC 7113.</title>
        <authorList>
            <consortium name="US DOE Joint Genome Institute"/>
            <person name="Gugger M."/>
            <person name="Coursin T."/>
            <person name="Rippka R."/>
            <person name="Tandeau De Marsac N."/>
            <person name="Huntemann M."/>
            <person name="Wei C.-L."/>
            <person name="Han J."/>
            <person name="Detter J.C."/>
            <person name="Han C."/>
            <person name="Tapia R."/>
            <person name="Chen A."/>
            <person name="Kyrpides N."/>
            <person name="Mavromatis K."/>
            <person name="Markowitz V."/>
            <person name="Szeto E."/>
            <person name="Ivanova N."/>
            <person name="Pagani I."/>
            <person name="Pati A."/>
            <person name="Goodwin L."/>
            <person name="Nordberg H.P."/>
            <person name="Cantor M.N."/>
            <person name="Hua S.X."/>
            <person name="Woyke T."/>
            <person name="Kerfeld C.A."/>
        </authorList>
    </citation>
    <scope>NUCLEOTIDE SEQUENCE [LARGE SCALE GENOMIC DNA]</scope>
    <source>
        <strain evidence="2 3">PCC 7113</strain>
    </source>
</reference>
<dbReference type="STRING" id="1173027.Mic7113_4068"/>
<keyword evidence="3" id="KW-1185">Reference proteome</keyword>